<name>A0A317DHW8_9ACTN</name>
<dbReference type="GO" id="GO:0008999">
    <property type="term" value="F:protein-N-terminal-alanine acetyltransferase activity"/>
    <property type="evidence" value="ECO:0007669"/>
    <property type="project" value="TreeGrafter"/>
</dbReference>
<dbReference type="SUPFAM" id="SSF55729">
    <property type="entry name" value="Acyl-CoA N-acyltransferases (Nat)"/>
    <property type="match status" value="1"/>
</dbReference>
<reference evidence="5 6" key="1">
    <citation type="submission" date="2018-05" db="EMBL/GenBank/DDBJ databases">
        <title>Micromonosporas from Atacama Desert.</title>
        <authorList>
            <person name="Carro L."/>
            <person name="Golinska P."/>
            <person name="Klenk H.-P."/>
            <person name="Goodfellow M."/>
        </authorList>
    </citation>
    <scope>NUCLEOTIDE SEQUENCE [LARGE SCALE GENOMIC DNA]</scope>
    <source>
        <strain evidence="5 6">4G51</strain>
    </source>
</reference>
<evidence type="ECO:0000256" key="3">
    <source>
        <dbReference type="ARBA" id="ARBA00038502"/>
    </source>
</evidence>
<feature type="domain" description="N-acetyltransferase" evidence="4">
    <location>
        <begin position="59"/>
        <end position="217"/>
    </location>
</feature>
<dbReference type="Gene3D" id="3.40.630.30">
    <property type="match status" value="1"/>
</dbReference>
<evidence type="ECO:0000313" key="6">
    <source>
        <dbReference type="Proteomes" id="UP000246050"/>
    </source>
</evidence>
<dbReference type="InterPro" id="IPR051531">
    <property type="entry name" value="N-acetyltransferase"/>
</dbReference>
<evidence type="ECO:0000256" key="2">
    <source>
        <dbReference type="ARBA" id="ARBA00023315"/>
    </source>
</evidence>
<proteinExistence type="inferred from homology"/>
<evidence type="ECO:0000313" key="5">
    <source>
        <dbReference type="EMBL" id="PWR14258.1"/>
    </source>
</evidence>
<dbReference type="AlphaFoldDB" id="A0A317DHW8"/>
<dbReference type="Proteomes" id="UP000246050">
    <property type="component" value="Unassembled WGS sequence"/>
</dbReference>
<evidence type="ECO:0000259" key="4">
    <source>
        <dbReference type="PROSITE" id="PS51186"/>
    </source>
</evidence>
<protein>
    <submittedName>
        <fullName evidence="5">GNAT family N-acetyltransferase</fullName>
    </submittedName>
</protein>
<comment type="similarity">
    <text evidence="3">Belongs to the acetyltransferase family. RimJ subfamily.</text>
</comment>
<dbReference type="GO" id="GO:0005737">
    <property type="term" value="C:cytoplasm"/>
    <property type="evidence" value="ECO:0007669"/>
    <property type="project" value="TreeGrafter"/>
</dbReference>
<dbReference type="PANTHER" id="PTHR43792:SF8">
    <property type="entry name" value="[RIBOSOMAL PROTEIN US5]-ALANINE N-ACETYLTRANSFERASE"/>
    <property type="match status" value="1"/>
</dbReference>
<dbReference type="Pfam" id="PF13302">
    <property type="entry name" value="Acetyltransf_3"/>
    <property type="match status" value="1"/>
</dbReference>
<evidence type="ECO:0000256" key="1">
    <source>
        <dbReference type="ARBA" id="ARBA00022679"/>
    </source>
</evidence>
<keyword evidence="2" id="KW-0012">Acyltransferase</keyword>
<sequence>MIGRATVVRYVPNVETVSAAQKRAYPGWPNSRVIPATVVRPAAPSPARWSSVRRLSGVIRLERLRADHAPVLLAFERANREWFARSVPDRGDDYFAEFAARHRALLAEQDAGSIHFHVVLDDRGALIGRVNLVDVEDGTAELGYRIGERATGRGVATAAVEEVCRLAATAYGLSALTAVTTRDNPASMAVLGRTGFTPVGDIVLDGRPGVRYRRRLSDPGTAPSSGG</sequence>
<dbReference type="PROSITE" id="PS51186">
    <property type="entry name" value="GNAT"/>
    <property type="match status" value="1"/>
</dbReference>
<accession>A0A317DHW8</accession>
<dbReference type="EMBL" id="QGKS01000241">
    <property type="protein sequence ID" value="PWR14258.1"/>
    <property type="molecule type" value="Genomic_DNA"/>
</dbReference>
<dbReference type="InterPro" id="IPR016181">
    <property type="entry name" value="Acyl_CoA_acyltransferase"/>
</dbReference>
<organism evidence="5 6">
    <name type="scientific">Micromonospora sicca</name>
    <dbReference type="NCBI Taxonomy" id="2202420"/>
    <lineage>
        <taxon>Bacteria</taxon>
        <taxon>Bacillati</taxon>
        <taxon>Actinomycetota</taxon>
        <taxon>Actinomycetes</taxon>
        <taxon>Micromonosporales</taxon>
        <taxon>Micromonosporaceae</taxon>
        <taxon>Micromonospora</taxon>
    </lineage>
</organism>
<dbReference type="PANTHER" id="PTHR43792">
    <property type="entry name" value="GNAT FAMILY, PUTATIVE (AFU_ORTHOLOGUE AFUA_3G00765)-RELATED-RELATED"/>
    <property type="match status" value="1"/>
</dbReference>
<dbReference type="OrthoDB" id="5125488at2"/>
<comment type="caution">
    <text evidence="5">The sequence shown here is derived from an EMBL/GenBank/DDBJ whole genome shotgun (WGS) entry which is preliminary data.</text>
</comment>
<keyword evidence="1 5" id="KW-0808">Transferase</keyword>
<gene>
    <name evidence="5" type="ORF">DKT69_17355</name>
</gene>
<dbReference type="InterPro" id="IPR000182">
    <property type="entry name" value="GNAT_dom"/>
</dbReference>